<dbReference type="GO" id="GO:0022857">
    <property type="term" value="F:transmembrane transporter activity"/>
    <property type="evidence" value="ECO:0007669"/>
    <property type="project" value="InterPro"/>
</dbReference>
<feature type="domain" description="Major facilitator superfamily (MFS) profile" evidence="7">
    <location>
        <begin position="1"/>
        <end position="92"/>
    </location>
</feature>
<dbReference type="EMBL" id="QGKS01000493">
    <property type="protein sequence ID" value="PWR06991.1"/>
    <property type="molecule type" value="Genomic_DNA"/>
</dbReference>
<evidence type="ECO:0000313" key="9">
    <source>
        <dbReference type="Proteomes" id="UP000246050"/>
    </source>
</evidence>
<sequence>MRQRADPGRGLAALILLGGALGDRYGRRRIFLVGIAGFTIASIMCAVVPTMSSLIVARILQGIGGPRRSLRSEGSAISTEPRGRVPALRHVI</sequence>
<gene>
    <name evidence="8" type="ORF">DKT69_35745</name>
</gene>
<dbReference type="Gene3D" id="1.20.1720.10">
    <property type="entry name" value="Multidrug resistance protein D"/>
    <property type="match status" value="1"/>
</dbReference>
<evidence type="ECO:0000256" key="2">
    <source>
        <dbReference type="ARBA" id="ARBA00022448"/>
    </source>
</evidence>
<dbReference type="GO" id="GO:0005886">
    <property type="term" value="C:plasma membrane"/>
    <property type="evidence" value="ECO:0007669"/>
    <property type="project" value="UniProtKB-SubCell"/>
</dbReference>
<evidence type="ECO:0000256" key="5">
    <source>
        <dbReference type="ARBA" id="ARBA00023136"/>
    </source>
</evidence>
<reference evidence="8 9" key="1">
    <citation type="submission" date="2018-05" db="EMBL/GenBank/DDBJ databases">
        <title>Micromonosporas from Atacama Desert.</title>
        <authorList>
            <person name="Carro L."/>
            <person name="Golinska P."/>
            <person name="Klenk H.-P."/>
            <person name="Goodfellow M."/>
        </authorList>
    </citation>
    <scope>NUCLEOTIDE SEQUENCE [LARGE SCALE GENOMIC DNA]</scope>
    <source>
        <strain evidence="8 9">4G51</strain>
    </source>
</reference>
<dbReference type="PROSITE" id="PS50850">
    <property type="entry name" value="MFS"/>
    <property type="match status" value="1"/>
</dbReference>
<dbReference type="PANTHER" id="PTHR42718:SF9">
    <property type="entry name" value="MAJOR FACILITATOR SUPERFAMILY MULTIDRUG TRANSPORTER MFSC"/>
    <property type="match status" value="1"/>
</dbReference>
<dbReference type="InterPro" id="IPR011701">
    <property type="entry name" value="MFS"/>
</dbReference>
<evidence type="ECO:0000256" key="3">
    <source>
        <dbReference type="ARBA" id="ARBA00022692"/>
    </source>
</evidence>
<dbReference type="PANTHER" id="PTHR42718">
    <property type="entry name" value="MAJOR FACILITATOR SUPERFAMILY MULTIDRUG TRANSPORTER MFSC"/>
    <property type="match status" value="1"/>
</dbReference>
<dbReference type="Pfam" id="PF07690">
    <property type="entry name" value="MFS_1"/>
    <property type="match status" value="1"/>
</dbReference>
<dbReference type="AlphaFoldDB" id="A0A317CWM6"/>
<feature type="transmembrane region" description="Helical" evidence="6">
    <location>
        <begin position="32"/>
        <end position="60"/>
    </location>
</feature>
<dbReference type="Proteomes" id="UP000246050">
    <property type="component" value="Unassembled WGS sequence"/>
</dbReference>
<evidence type="ECO:0000256" key="6">
    <source>
        <dbReference type="SAM" id="Phobius"/>
    </source>
</evidence>
<accession>A0A317CWM6</accession>
<organism evidence="8 9">
    <name type="scientific">Micromonospora sicca</name>
    <dbReference type="NCBI Taxonomy" id="2202420"/>
    <lineage>
        <taxon>Bacteria</taxon>
        <taxon>Bacillati</taxon>
        <taxon>Actinomycetota</taxon>
        <taxon>Actinomycetes</taxon>
        <taxon>Micromonosporales</taxon>
        <taxon>Micromonosporaceae</taxon>
        <taxon>Micromonospora</taxon>
    </lineage>
</organism>
<evidence type="ECO:0000256" key="4">
    <source>
        <dbReference type="ARBA" id="ARBA00022989"/>
    </source>
</evidence>
<keyword evidence="5 6" id="KW-0472">Membrane</keyword>
<evidence type="ECO:0000259" key="7">
    <source>
        <dbReference type="PROSITE" id="PS50850"/>
    </source>
</evidence>
<dbReference type="OrthoDB" id="783189at2"/>
<evidence type="ECO:0000313" key="8">
    <source>
        <dbReference type="EMBL" id="PWR06991.1"/>
    </source>
</evidence>
<proteinExistence type="predicted"/>
<keyword evidence="4 6" id="KW-1133">Transmembrane helix</keyword>
<evidence type="ECO:0000256" key="1">
    <source>
        <dbReference type="ARBA" id="ARBA00004651"/>
    </source>
</evidence>
<keyword evidence="2" id="KW-0813">Transport</keyword>
<comment type="caution">
    <text evidence="8">The sequence shown here is derived from an EMBL/GenBank/DDBJ whole genome shotgun (WGS) entry which is preliminary data.</text>
</comment>
<dbReference type="InterPro" id="IPR020846">
    <property type="entry name" value="MFS_dom"/>
</dbReference>
<name>A0A317CWM6_9ACTN</name>
<comment type="subcellular location">
    <subcellularLocation>
        <location evidence="1">Cell membrane</location>
        <topology evidence="1">Multi-pass membrane protein</topology>
    </subcellularLocation>
</comment>
<dbReference type="InterPro" id="IPR036259">
    <property type="entry name" value="MFS_trans_sf"/>
</dbReference>
<dbReference type="SUPFAM" id="SSF103473">
    <property type="entry name" value="MFS general substrate transporter"/>
    <property type="match status" value="1"/>
</dbReference>
<protein>
    <recommendedName>
        <fullName evidence="7">Major facilitator superfamily (MFS) profile domain-containing protein</fullName>
    </recommendedName>
</protein>
<keyword evidence="3 6" id="KW-0812">Transmembrane</keyword>